<organism evidence="1 2">
    <name type="scientific">Streptomyces spectabilis</name>
    <dbReference type="NCBI Taxonomy" id="68270"/>
    <lineage>
        <taxon>Bacteria</taxon>
        <taxon>Bacillati</taxon>
        <taxon>Actinomycetota</taxon>
        <taxon>Actinomycetes</taxon>
        <taxon>Kitasatosporales</taxon>
        <taxon>Streptomycetaceae</taxon>
        <taxon>Streptomyces</taxon>
    </lineage>
</organism>
<evidence type="ECO:0000313" key="1">
    <source>
        <dbReference type="EMBL" id="MBB5101088.1"/>
    </source>
</evidence>
<protein>
    <submittedName>
        <fullName evidence="1">Uncharacterized protein</fullName>
    </submittedName>
</protein>
<gene>
    <name evidence="1" type="ORF">FHS40_000141</name>
</gene>
<dbReference type="EMBL" id="JACHJD010000001">
    <property type="protein sequence ID" value="MBB5101088.1"/>
    <property type="molecule type" value="Genomic_DNA"/>
</dbReference>
<proteinExistence type="predicted"/>
<dbReference type="AlphaFoldDB" id="A0A7W8AMH7"/>
<keyword evidence="2" id="KW-1185">Reference proteome</keyword>
<accession>A0A7W8AMH7</accession>
<dbReference type="RefSeq" id="WP_170316345.1">
    <property type="nucleotide sequence ID" value="NZ_BMSQ01000003.1"/>
</dbReference>
<dbReference type="Proteomes" id="UP000549009">
    <property type="component" value="Unassembled WGS sequence"/>
</dbReference>
<evidence type="ECO:0000313" key="2">
    <source>
        <dbReference type="Proteomes" id="UP000549009"/>
    </source>
</evidence>
<sequence>MEKLIAKMAKDDVWNQWTALNSPKVSGKEGCISADKSGCISASVKSGCIS</sequence>
<name>A0A7W8AMH7_STRST</name>
<reference evidence="1 2" key="1">
    <citation type="submission" date="2020-08" db="EMBL/GenBank/DDBJ databases">
        <title>Genomic Encyclopedia of Type Strains, Phase III (KMG-III): the genomes of soil and plant-associated and newly described type strains.</title>
        <authorList>
            <person name="Whitman W."/>
        </authorList>
    </citation>
    <scope>NUCLEOTIDE SEQUENCE [LARGE SCALE GENOMIC DNA]</scope>
    <source>
        <strain evidence="1 2">CECT 3146</strain>
    </source>
</reference>
<comment type="caution">
    <text evidence="1">The sequence shown here is derived from an EMBL/GenBank/DDBJ whole genome shotgun (WGS) entry which is preliminary data.</text>
</comment>